<dbReference type="EMBL" id="QXTE01000461">
    <property type="protein sequence ID" value="TFJ97778.1"/>
    <property type="molecule type" value="Genomic_DNA"/>
</dbReference>
<organism evidence="2 3">
    <name type="scientific">Platysternon megacephalum</name>
    <name type="common">big-headed turtle</name>
    <dbReference type="NCBI Taxonomy" id="55544"/>
    <lineage>
        <taxon>Eukaryota</taxon>
        <taxon>Metazoa</taxon>
        <taxon>Chordata</taxon>
        <taxon>Craniata</taxon>
        <taxon>Vertebrata</taxon>
        <taxon>Euteleostomi</taxon>
        <taxon>Archelosauria</taxon>
        <taxon>Testudinata</taxon>
        <taxon>Testudines</taxon>
        <taxon>Cryptodira</taxon>
        <taxon>Durocryptodira</taxon>
        <taxon>Testudinoidea</taxon>
        <taxon>Platysternidae</taxon>
        <taxon>Platysternon</taxon>
    </lineage>
</organism>
<evidence type="ECO:0000313" key="2">
    <source>
        <dbReference type="EMBL" id="TFJ97778.1"/>
    </source>
</evidence>
<name>A0A4D9DLI5_9SAUR</name>
<keyword evidence="3" id="KW-1185">Reference proteome</keyword>
<comment type="caution">
    <text evidence="2">The sequence shown here is derived from an EMBL/GenBank/DDBJ whole genome shotgun (WGS) entry which is preliminary data.</text>
</comment>
<reference evidence="2 3" key="2">
    <citation type="submission" date="2019-04" db="EMBL/GenBank/DDBJ databases">
        <title>The genome sequence of big-headed turtle.</title>
        <authorList>
            <person name="Gong S."/>
        </authorList>
    </citation>
    <scope>NUCLEOTIDE SEQUENCE [LARGE SCALE GENOMIC DNA]</scope>
    <source>
        <strain evidence="2">DO16091913</strain>
        <tissue evidence="2">Muscle</tissue>
    </source>
</reference>
<accession>A0A4D9DLI5</accession>
<dbReference type="AlphaFoldDB" id="A0A4D9DLI5"/>
<evidence type="ECO:0000256" key="1">
    <source>
        <dbReference type="SAM" id="MobiDB-lite"/>
    </source>
</evidence>
<sequence length="146" mass="15261">MWGGVGAPAGGRAVLAGGGRGQAARVNGCQQDAERFMLLCEFCRWRRREPDQISKPGPAVPQGKAAGFPTPLVSPAPSRARLPLAPRLCSARSLSFTVRSASAQDPARYRAASTHKPQPPNVPGVTDGSGFGPRVPCIPPTPSHTD</sequence>
<feature type="region of interest" description="Disordered" evidence="1">
    <location>
        <begin position="51"/>
        <end position="74"/>
    </location>
</feature>
<proteinExistence type="predicted"/>
<feature type="region of interest" description="Disordered" evidence="1">
    <location>
        <begin position="101"/>
        <end position="146"/>
    </location>
</feature>
<protein>
    <submittedName>
        <fullName evidence="2">Metalloproteinase inhibitor 1</fullName>
    </submittedName>
</protein>
<gene>
    <name evidence="2" type="ORF">DR999_PMT20357</name>
</gene>
<reference evidence="2 3" key="1">
    <citation type="submission" date="2019-04" db="EMBL/GenBank/DDBJ databases">
        <title>Draft genome of the big-headed turtle Platysternon megacephalum.</title>
        <authorList>
            <person name="Gong S."/>
        </authorList>
    </citation>
    <scope>NUCLEOTIDE SEQUENCE [LARGE SCALE GENOMIC DNA]</scope>
    <source>
        <strain evidence="2">DO16091913</strain>
        <tissue evidence="2">Muscle</tissue>
    </source>
</reference>
<evidence type="ECO:0000313" key="3">
    <source>
        <dbReference type="Proteomes" id="UP000297703"/>
    </source>
</evidence>
<dbReference type="Proteomes" id="UP000297703">
    <property type="component" value="Unassembled WGS sequence"/>
</dbReference>
<feature type="compositionally biased region" description="Pro residues" evidence="1">
    <location>
        <begin position="136"/>
        <end position="146"/>
    </location>
</feature>